<dbReference type="Proteomes" id="UP001501459">
    <property type="component" value="Unassembled WGS sequence"/>
</dbReference>
<organism evidence="1 2">
    <name type="scientific">Lentibacillus halophilus</name>
    <dbReference type="NCBI Taxonomy" id="295065"/>
    <lineage>
        <taxon>Bacteria</taxon>
        <taxon>Bacillati</taxon>
        <taxon>Bacillota</taxon>
        <taxon>Bacilli</taxon>
        <taxon>Bacillales</taxon>
        <taxon>Bacillaceae</taxon>
        <taxon>Lentibacillus</taxon>
    </lineage>
</organism>
<evidence type="ECO:0000313" key="1">
    <source>
        <dbReference type="EMBL" id="GAA0447560.1"/>
    </source>
</evidence>
<protein>
    <submittedName>
        <fullName evidence="1">Uncharacterized protein</fullName>
    </submittedName>
</protein>
<comment type="caution">
    <text evidence="1">The sequence shown here is derived from an EMBL/GenBank/DDBJ whole genome shotgun (WGS) entry which is preliminary data.</text>
</comment>
<dbReference type="Gene3D" id="3.40.630.190">
    <property type="entry name" value="LCP protein"/>
    <property type="match status" value="1"/>
</dbReference>
<sequence>MNVVNKIGGIMDVLGNNMATNMTFADMRDLASNYRSARNDISTYQMAGRGTMIDGTYYQIMSDDEVTKAHDMITEFGSRDNES</sequence>
<proteinExistence type="predicted"/>
<reference evidence="1 2" key="1">
    <citation type="journal article" date="2019" name="Int. J. Syst. Evol. Microbiol.">
        <title>The Global Catalogue of Microorganisms (GCM) 10K type strain sequencing project: providing services to taxonomists for standard genome sequencing and annotation.</title>
        <authorList>
            <consortium name="The Broad Institute Genomics Platform"/>
            <consortium name="The Broad Institute Genome Sequencing Center for Infectious Disease"/>
            <person name="Wu L."/>
            <person name="Ma J."/>
        </authorList>
    </citation>
    <scope>NUCLEOTIDE SEQUENCE [LARGE SCALE GENOMIC DNA]</scope>
    <source>
        <strain evidence="1 2">JCM 12149</strain>
    </source>
</reference>
<accession>A0ABN0ZHE2</accession>
<gene>
    <name evidence="1" type="ORF">GCM10008983_27010</name>
</gene>
<dbReference type="EMBL" id="BAAADM010000055">
    <property type="protein sequence ID" value="GAA0447560.1"/>
    <property type="molecule type" value="Genomic_DNA"/>
</dbReference>
<name>A0ABN0ZHE2_9BACI</name>
<evidence type="ECO:0000313" key="2">
    <source>
        <dbReference type="Proteomes" id="UP001501459"/>
    </source>
</evidence>
<keyword evidence="2" id="KW-1185">Reference proteome</keyword>